<organism evidence="5 6">
    <name type="scientific">Desmophyllum pertusum</name>
    <dbReference type="NCBI Taxonomy" id="174260"/>
    <lineage>
        <taxon>Eukaryota</taxon>
        <taxon>Metazoa</taxon>
        <taxon>Cnidaria</taxon>
        <taxon>Anthozoa</taxon>
        <taxon>Hexacorallia</taxon>
        <taxon>Scleractinia</taxon>
        <taxon>Caryophylliina</taxon>
        <taxon>Caryophylliidae</taxon>
        <taxon>Desmophyllum</taxon>
    </lineage>
</organism>
<dbReference type="SMART" id="SM00477">
    <property type="entry name" value="NUC"/>
    <property type="match status" value="1"/>
</dbReference>
<keyword evidence="2" id="KW-0732">Signal</keyword>
<protein>
    <recommendedName>
        <fullName evidence="7">DNA/RNA non-specific endonuclease domain-containing protein</fullName>
    </recommendedName>
</protein>
<feature type="domain" description="ENPP1-3/EXOG-like endonuclease/phosphodiesterase" evidence="3">
    <location>
        <begin position="80"/>
        <end position="311"/>
    </location>
</feature>
<evidence type="ECO:0008006" key="7">
    <source>
        <dbReference type="Google" id="ProtNLM"/>
    </source>
</evidence>
<feature type="domain" description="DNA/RNA non-specific endonuclease/pyrophosphatase/phosphodiesterase" evidence="4">
    <location>
        <begin position="79"/>
        <end position="311"/>
    </location>
</feature>
<dbReference type="GO" id="GO:0003676">
    <property type="term" value="F:nucleic acid binding"/>
    <property type="evidence" value="ECO:0007669"/>
    <property type="project" value="InterPro"/>
</dbReference>
<feature type="region of interest" description="Disordered" evidence="1">
    <location>
        <begin position="53"/>
        <end position="77"/>
    </location>
</feature>
<evidence type="ECO:0000313" key="6">
    <source>
        <dbReference type="Proteomes" id="UP001163046"/>
    </source>
</evidence>
<dbReference type="PANTHER" id="PTHR21472">
    <property type="entry name" value="ENDONUCLEASE DOMAIN-CONTAINING 1 PROTEIN ENDOD1"/>
    <property type="match status" value="1"/>
</dbReference>
<dbReference type="InterPro" id="IPR039015">
    <property type="entry name" value="ENDOD1"/>
</dbReference>
<accession>A0A9W9YN69</accession>
<keyword evidence="6" id="KW-1185">Reference proteome</keyword>
<evidence type="ECO:0000313" key="5">
    <source>
        <dbReference type="EMBL" id="KAJ7360006.1"/>
    </source>
</evidence>
<evidence type="ECO:0000259" key="3">
    <source>
        <dbReference type="SMART" id="SM00477"/>
    </source>
</evidence>
<reference evidence="5" key="1">
    <citation type="submission" date="2023-01" db="EMBL/GenBank/DDBJ databases">
        <title>Genome assembly of the deep-sea coral Lophelia pertusa.</title>
        <authorList>
            <person name="Herrera S."/>
            <person name="Cordes E."/>
        </authorList>
    </citation>
    <scope>NUCLEOTIDE SEQUENCE</scope>
    <source>
        <strain evidence="5">USNM1676648</strain>
        <tissue evidence="5">Polyp</tissue>
    </source>
</reference>
<sequence length="344" mass="37357">MLMANVWLFVIITVSVAAAASSSEESESGSNSLSVRGLWQWLAPHTPPVPPFFTGDRRPEGLDTGTEIQQKLPNDPPSTPPYFVSLFDPAKNIAIYSAYKVTPTQAAGIGTYGRGAVNGNWRNPTGVAGVDAVYKKAITTDGQPLSRGHMNPSGINTFDTNFMKATFTLTNAAPQFETSNSGPWQKFEGRIRQYAQTTCGSNARRGTLYLLTGTSTIGLAPGPVQDTTIPLPYPGTNFNGVNLVTPRAVWTAGCCVWMEPGKIFGNWWKSARAASFAVMSNNQNNKALLHQTEMSATQLEQLLTAPTKPRVNLFPGDANCRNLGNNIILPYSIKEPQEHYIRLC</sequence>
<evidence type="ECO:0000256" key="2">
    <source>
        <dbReference type="SAM" id="SignalP"/>
    </source>
</evidence>
<dbReference type="EMBL" id="MU827312">
    <property type="protein sequence ID" value="KAJ7360006.1"/>
    <property type="molecule type" value="Genomic_DNA"/>
</dbReference>
<evidence type="ECO:0000256" key="1">
    <source>
        <dbReference type="SAM" id="MobiDB-lite"/>
    </source>
</evidence>
<name>A0A9W9YN69_9CNID</name>
<feature type="signal peptide" evidence="2">
    <location>
        <begin position="1"/>
        <end position="19"/>
    </location>
</feature>
<dbReference type="Pfam" id="PF01223">
    <property type="entry name" value="Endonuclease_NS"/>
    <property type="match status" value="1"/>
</dbReference>
<dbReference type="InterPro" id="IPR044929">
    <property type="entry name" value="DNA/RNA_non-sp_Endonuclease_sf"/>
</dbReference>
<dbReference type="GO" id="GO:0046872">
    <property type="term" value="F:metal ion binding"/>
    <property type="evidence" value="ECO:0007669"/>
    <property type="project" value="InterPro"/>
</dbReference>
<dbReference type="InterPro" id="IPR044925">
    <property type="entry name" value="His-Me_finger_sf"/>
</dbReference>
<dbReference type="InterPro" id="IPR020821">
    <property type="entry name" value="ENPP1-3/EXOG-like_nuc-like"/>
</dbReference>
<dbReference type="Proteomes" id="UP001163046">
    <property type="component" value="Unassembled WGS sequence"/>
</dbReference>
<dbReference type="SMART" id="SM00892">
    <property type="entry name" value="Endonuclease_NS"/>
    <property type="match status" value="1"/>
</dbReference>
<evidence type="ECO:0000259" key="4">
    <source>
        <dbReference type="SMART" id="SM00892"/>
    </source>
</evidence>
<proteinExistence type="predicted"/>
<feature type="chain" id="PRO_5040803311" description="DNA/RNA non-specific endonuclease domain-containing protein" evidence="2">
    <location>
        <begin position="20"/>
        <end position="344"/>
    </location>
</feature>
<dbReference type="InterPro" id="IPR001604">
    <property type="entry name" value="Endo_G_ENPP1-like_dom"/>
</dbReference>
<comment type="caution">
    <text evidence="5">The sequence shown here is derived from an EMBL/GenBank/DDBJ whole genome shotgun (WGS) entry which is preliminary data.</text>
</comment>
<dbReference type="Gene3D" id="3.40.570.10">
    <property type="entry name" value="Extracellular Endonuclease, subunit A"/>
    <property type="match status" value="1"/>
</dbReference>
<dbReference type="GO" id="GO:0016787">
    <property type="term" value="F:hydrolase activity"/>
    <property type="evidence" value="ECO:0007669"/>
    <property type="project" value="InterPro"/>
</dbReference>
<gene>
    <name evidence="5" type="ORF">OS493_019093</name>
</gene>
<dbReference type="AlphaFoldDB" id="A0A9W9YN69"/>
<dbReference type="OrthoDB" id="5955262at2759"/>
<dbReference type="SUPFAM" id="SSF54060">
    <property type="entry name" value="His-Me finger endonucleases"/>
    <property type="match status" value="1"/>
</dbReference>
<dbReference type="PANTHER" id="PTHR21472:SF7">
    <property type="entry name" value="ENDONUCLEASE G, MITOCHONDRIAL-LIKE ISOFORM X2"/>
    <property type="match status" value="1"/>
</dbReference>